<evidence type="ECO:0000259" key="5">
    <source>
        <dbReference type="PROSITE" id="PS51898"/>
    </source>
</evidence>
<dbReference type="InterPro" id="IPR013762">
    <property type="entry name" value="Integrase-like_cat_sf"/>
</dbReference>
<dbReference type="PROSITE" id="PS51900">
    <property type="entry name" value="CB"/>
    <property type="match status" value="1"/>
</dbReference>
<dbReference type="InterPro" id="IPR010998">
    <property type="entry name" value="Integrase_recombinase_N"/>
</dbReference>
<dbReference type="InterPro" id="IPR050090">
    <property type="entry name" value="Tyrosine_recombinase_XerCD"/>
</dbReference>
<dbReference type="EMBL" id="JAKNJB010000010">
    <property type="protein sequence ID" value="MCG4526942.1"/>
    <property type="molecule type" value="Genomic_DNA"/>
</dbReference>
<dbReference type="RefSeq" id="WP_238073810.1">
    <property type="nucleotide sequence ID" value="NZ_JAKNJB010000010.1"/>
</dbReference>
<dbReference type="Proteomes" id="UP001200313">
    <property type="component" value="Unassembled WGS sequence"/>
</dbReference>
<reference evidence="7 8" key="1">
    <citation type="submission" date="2022-01" db="EMBL/GenBank/DDBJ databases">
        <title>Collection of gut derived symbiotic bacterial strains cultured from healthy donors.</title>
        <authorList>
            <person name="Lin H."/>
            <person name="Kohout C."/>
            <person name="Waligurski E."/>
            <person name="Pamer E.G."/>
        </authorList>
    </citation>
    <scope>NUCLEOTIDE SEQUENCE [LARGE SCALE GENOMIC DNA]</scope>
    <source>
        <strain evidence="7 8">DFI.3.7</strain>
    </source>
</reference>
<sequence length="346" mass="38674">MKTKLPTAQLLPSGQYRCRVMVDGKRISVVDADPNVCQAKAVALKNGLIQAGKRPESLNVGEAIDRYIESKDAVLSPATIYGYKKLRKNTMQGIMKTPLSTLTQEKVQREVNRMAKDLSPKTIRNAHGLLSAALAEYHPTMILRTTLPQKKKYEAGIPSAEDIAKIVRAAKGTPAELPILLAVWLGLRASEIRGITWDCIQGDMLHIKQAIVDGEDGPELKGTKTYSGDRKIRMPEYIKSLIDAQPHTDGHVIHLSGQAMYKRFSRLCESAGLPHYRFHDLRHANASVMLALNVPDKYAMERMGHATNNMLKNVYQHTMKDKQDEVADLVDKYFTEKLDTILDTTK</sequence>
<evidence type="ECO:0000256" key="2">
    <source>
        <dbReference type="ARBA" id="ARBA00023125"/>
    </source>
</evidence>
<organism evidence="7 8">
    <name type="scientific">Intestinimonas massiliensis</name>
    <name type="common">ex Afouda et al. 2020</name>
    <dbReference type="NCBI Taxonomy" id="1673721"/>
    <lineage>
        <taxon>Bacteria</taxon>
        <taxon>Bacillati</taxon>
        <taxon>Bacillota</taxon>
        <taxon>Clostridia</taxon>
        <taxon>Eubacteriales</taxon>
        <taxon>Intestinimonas</taxon>
    </lineage>
</organism>
<keyword evidence="2 4" id="KW-0238">DNA-binding</keyword>
<dbReference type="PROSITE" id="PS51898">
    <property type="entry name" value="TYR_RECOMBINASE"/>
    <property type="match status" value="1"/>
</dbReference>
<dbReference type="InterPro" id="IPR011010">
    <property type="entry name" value="DNA_brk_join_enz"/>
</dbReference>
<keyword evidence="3" id="KW-0233">DNA recombination</keyword>
<keyword evidence="8" id="KW-1185">Reference proteome</keyword>
<name>A0ABS9M812_9FIRM</name>
<proteinExistence type="inferred from homology"/>
<protein>
    <submittedName>
        <fullName evidence="7">Site-specific integrase</fullName>
    </submittedName>
</protein>
<dbReference type="Gene3D" id="1.10.150.130">
    <property type="match status" value="1"/>
</dbReference>
<feature type="domain" description="Core-binding (CB)" evidence="6">
    <location>
        <begin position="58"/>
        <end position="138"/>
    </location>
</feature>
<evidence type="ECO:0000313" key="8">
    <source>
        <dbReference type="Proteomes" id="UP001200313"/>
    </source>
</evidence>
<dbReference type="InterPro" id="IPR002104">
    <property type="entry name" value="Integrase_catalytic"/>
</dbReference>
<dbReference type="InterPro" id="IPR044068">
    <property type="entry name" value="CB"/>
</dbReference>
<evidence type="ECO:0000256" key="1">
    <source>
        <dbReference type="ARBA" id="ARBA00008857"/>
    </source>
</evidence>
<evidence type="ECO:0000313" key="7">
    <source>
        <dbReference type="EMBL" id="MCG4526942.1"/>
    </source>
</evidence>
<dbReference type="Gene3D" id="1.10.443.10">
    <property type="entry name" value="Intergrase catalytic core"/>
    <property type="match status" value="1"/>
</dbReference>
<evidence type="ECO:0000256" key="4">
    <source>
        <dbReference type="PROSITE-ProRule" id="PRU01248"/>
    </source>
</evidence>
<feature type="domain" description="Tyr recombinase" evidence="5">
    <location>
        <begin position="153"/>
        <end position="328"/>
    </location>
</feature>
<dbReference type="PANTHER" id="PTHR30349">
    <property type="entry name" value="PHAGE INTEGRASE-RELATED"/>
    <property type="match status" value="1"/>
</dbReference>
<dbReference type="SUPFAM" id="SSF56349">
    <property type="entry name" value="DNA breaking-rejoining enzymes"/>
    <property type="match status" value="1"/>
</dbReference>
<evidence type="ECO:0000256" key="3">
    <source>
        <dbReference type="ARBA" id="ARBA00023172"/>
    </source>
</evidence>
<dbReference type="PANTHER" id="PTHR30349:SF64">
    <property type="entry name" value="PROPHAGE INTEGRASE INTD-RELATED"/>
    <property type="match status" value="1"/>
</dbReference>
<accession>A0ABS9M812</accession>
<comment type="caution">
    <text evidence="7">The sequence shown here is derived from an EMBL/GenBank/DDBJ whole genome shotgun (WGS) entry which is preliminary data.</text>
</comment>
<evidence type="ECO:0000259" key="6">
    <source>
        <dbReference type="PROSITE" id="PS51900"/>
    </source>
</evidence>
<comment type="similarity">
    <text evidence="1">Belongs to the 'phage' integrase family.</text>
</comment>
<gene>
    <name evidence="7" type="ORF">L0P79_07600</name>
</gene>
<dbReference type="CDD" id="cd01189">
    <property type="entry name" value="INT_ICEBs1_C_like"/>
    <property type="match status" value="1"/>
</dbReference>
<dbReference type="Pfam" id="PF00589">
    <property type="entry name" value="Phage_integrase"/>
    <property type="match status" value="1"/>
</dbReference>